<dbReference type="InterPro" id="IPR000644">
    <property type="entry name" value="CBS_dom"/>
</dbReference>
<comment type="caution">
    <text evidence="11">The sequence shown here is derived from an EMBL/GenBank/DDBJ whole genome shotgun (WGS) entry which is preliminary data.</text>
</comment>
<keyword evidence="2" id="KW-0813">Transport</keyword>
<evidence type="ECO:0000256" key="1">
    <source>
        <dbReference type="ARBA" id="ARBA00006337"/>
    </source>
</evidence>
<dbReference type="InterPro" id="IPR005170">
    <property type="entry name" value="Transptr-assoc_dom"/>
</dbReference>
<dbReference type="Proteomes" id="UP000238196">
    <property type="component" value="Unassembled WGS sequence"/>
</dbReference>
<evidence type="ECO:0000256" key="5">
    <source>
        <dbReference type="ARBA" id="ARBA00023122"/>
    </source>
</evidence>
<dbReference type="SMART" id="SM00116">
    <property type="entry name" value="CBS"/>
    <property type="match status" value="2"/>
</dbReference>
<dbReference type="GO" id="GO:0005886">
    <property type="term" value="C:plasma membrane"/>
    <property type="evidence" value="ECO:0007669"/>
    <property type="project" value="TreeGrafter"/>
</dbReference>
<evidence type="ECO:0000313" key="12">
    <source>
        <dbReference type="Proteomes" id="UP000238196"/>
    </source>
</evidence>
<dbReference type="InterPro" id="IPR036318">
    <property type="entry name" value="FAD-bd_PCMH-like_sf"/>
</dbReference>
<protein>
    <recommendedName>
        <fullName evidence="8">Magnesium and cobalt efflux protein CorC</fullName>
    </recommendedName>
</protein>
<dbReference type="Pfam" id="PF21917">
    <property type="entry name" value="NMB0537_N"/>
    <property type="match status" value="1"/>
</dbReference>
<dbReference type="InterPro" id="IPR044751">
    <property type="entry name" value="Ion_transp-like_CBS"/>
</dbReference>
<dbReference type="EMBL" id="PRLP01000122">
    <property type="protein sequence ID" value="PPC74946.1"/>
    <property type="molecule type" value="Genomic_DNA"/>
</dbReference>
<dbReference type="SUPFAM" id="SSF54631">
    <property type="entry name" value="CBS-domain pair"/>
    <property type="match status" value="1"/>
</dbReference>
<dbReference type="Pfam" id="PF03471">
    <property type="entry name" value="CorC_HlyC"/>
    <property type="match status" value="1"/>
</dbReference>
<keyword evidence="5 9" id="KW-0129">CBS domain</keyword>
<evidence type="ECO:0000256" key="4">
    <source>
        <dbReference type="ARBA" id="ARBA00022842"/>
    </source>
</evidence>
<dbReference type="SUPFAM" id="SSF56176">
    <property type="entry name" value="FAD-binding/transporter-associated domain-like"/>
    <property type="match status" value="1"/>
</dbReference>
<evidence type="ECO:0000313" key="11">
    <source>
        <dbReference type="EMBL" id="PPC74946.1"/>
    </source>
</evidence>
<dbReference type="InterPro" id="IPR046342">
    <property type="entry name" value="CBS_dom_sf"/>
</dbReference>
<comment type="similarity">
    <text evidence="1">Belongs to the UPF0053 family.</text>
</comment>
<comment type="function">
    <text evidence="7">Plays a role in the transport of magnesium and cobalt ions.</text>
</comment>
<keyword evidence="4" id="KW-0460">Magnesium</keyword>
<dbReference type="PANTHER" id="PTHR22777">
    <property type="entry name" value="HEMOLYSIN-RELATED"/>
    <property type="match status" value="1"/>
</dbReference>
<dbReference type="PANTHER" id="PTHR22777:SF27">
    <property type="entry name" value="MAGNESIUM AND COBALT EFFLUX PROTEIN CORC"/>
    <property type="match status" value="1"/>
</dbReference>
<dbReference type="GO" id="GO:0050660">
    <property type="term" value="F:flavin adenine dinucleotide binding"/>
    <property type="evidence" value="ECO:0007669"/>
    <property type="project" value="InterPro"/>
</dbReference>
<dbReference type="FunFam" id="3.10.580.10:FF:000002">
    <property type="entry name" value="Magnesium/cobalt efflux protein CorC"/>
    <property type="match status" value="1"/>
</dbReference>
<evidence type="ECO:0000256" key="7">
    <source>
        <dbReference type="ARBA" id="ARBA00037273"/>
    </source>
</evidence>
<gene>
    <name evidence="11" type="ORF">C4K68_23520</name>
</gene>
<evidence type="ECO:0000256" key="6">
    <source>
        <dbReference type="ARBA" id="ARBA00023285"/>
    </source>
</evidence>
<keyword evidence="3" id="KW-0677">Repeat</keyword>
<evidence type="ECO:0000256" key="9">
    <source>
        <dbReference type="PROSITE-ProRule" id="PRU00703"/>
    </source>
</evidence>
<evidence type="ECO:0000256" key="3">
    <source>
        <dbReference type="ARBA" id="ARBA00022737"/>
    </source>
</evidence>
<dbReference type="PROSITE" id="PS51371">
    <property type="entry name" value="CBS"/>
    <property type="match status" value="1"/>
</dbReference>
<dbReference type="Gene3D" id="3.10.580.10">
    <property type="entry name" value="CBS-domain"/>
    <property type="match status" value="1"/>
</dbReference>
<evidence type="ECO:0000256" key="2">
    <source>
        <dbReference type="ARBA" id="ARBA00022448"/>
    </source>
</evidence>
<dbReference type="OrthoDB" id="9798188at2"/>
<keyword evidence="6" id="KW-0170">Cobalt</keyword>
<dbReference type="SMART" id="SM01091">
    <property type="entry name" value="CorC_HlyC"/>
    <property type="match status" value="1"/>
</dbReference>
<dbReference type="Pfam" id="PF00571">
    <property type="entry name" value="CBS"/>
    <property type="match status" value="2"/>
</dbReference>
<dbReference type="InterPro" id="IPR054115">
    <property type="entry name" value="CorC_N"/>
</dbReference>
<dbReference type="InterPro" id="IPR016169">
    <property type="entry name" value="FAD-bd_PCMH_sub2"/>
</dbReference>
<dbReference type="AlphaFoldDB" id="A0A2S5KKV1"/>
<evidence type="ECO:0000256" key="8">
    <source>
        <dbReference type="ARBA" id="ARBA00040729"/>
    </source>
</evidence>
<sequence length="281" mass="32058">MQEDRSESSKSWLERLAQAFSDDGPQDRKELLEVLRNACREQILDHDALQIIEGAMRVGDLQVREIMIPRSQISFVEIDEHWRSFLPRIIETAHSRYPVIGESVNDIKGILLAKDLLKCLLEDGGLDGLDMNSILRPVTVIPESKRLNVLLKEFQDSHHHMVIIVDEYGGTAGLVTIEDVLEQIVGDIEDEHDADDPEEVHIKSMGNSQFLVRALTPIEDFNDFFKTELEDDEYDTIGGIITQLFGRLPRRDEAVEMAGFNFKVLSADNRRIRLLQVTPVR</sequence>
<proteinExistence type="inferred from homology"/>
<dbReference type="Gene3D" id="3.30.465.10">
    <property type="match status" value="1"/>
</dbReference>
<feature type="domain" description="CBS" evidence="10">
    <location>
        <begin position="131"/>
        <end position="191"/>
    </location>
</feature>
<organism evidence="11 12">
    <name type="scientific">Proteobacteria bacterium 228</name>
    <dbReference type="NCBI Taxonomy" id="2083153"/>
    <lineage>
        <taxon>Bacteria</taxon>
        <taxon>Pseudomonadati</taxon>
        <taxon>Pseudomonadota</taxon>
    </lineage>
</organism>
<accession>A0A2S5KKV1</accession>
<evidence type="ECO:0000259" key="10">
    <source>
        <dbReference type="PROSITE" id="PS51371"/>
    </source>
</evidence>
<reference evidence="11 12" key="1">
    <citation type="submission" date="2018-02" db="EMBL/GenBank/DDBJ databases">
        <title>novel marine gammaproteobacteria from coastal saline agro ecosystem.</title>
        <authorList>
            <person name="Krishnan R."/>
            <person name="Ramesh Kumar N."/>
        </authorList>
    </citation>
    <scope>NUCLEOTIDE SEQUENCE [LARGE SCALE GENOMIC DNA]</scope>
    <source>
        <strain evidence="11 12">228</strain>
    </source>
</reference>
<name>A0A2S5KKV1_9PROT</name>
<dbReference type="CDD" id="cd04590">
    <property type="entry name" value="CBS_pair_CorC_HlyC_assoc"/>
    <property type="match status" value="1"/>
</dbReference>